<evidence type="ECO:0000313" key="1">
    <source>
        <dbReference type="EMBL" id="CAB4025409.1"/>
    </source>
</evidence>
<evidence type="ECO:0000313" key="2">
    <source>
        <dbReference type="EMBL" id="CAB4033574.1"/>
    </source>
</evidence>
<keyword evidence="3" id="KW-1185">Reference proteome</keyword>
<dbReference type="Proteomes" id="UP001152795">
    <property type="component" value="Unassembled WGS sequence"/>
</dbReference>
<gene>
    <name evidence="2" type="ORF">PACLA_8A035849</name>
    <name evidence="1" type="ORF">PACLA_8A041379</name>
</gene>
<reference evidence="2" key="1">
    <citation type="submission" date="2020-04" db="EMBL/GenBank/DDBJ databases">
        <authorList>
            <person name="Alioto T."/>
            <person name="Alioto T."/>
            <person name="Gomez Garrido J."/>
        </authorList>
    </citation>
    <scope>NUCLEOTIDE SEQUENCE</scope>
    <source>
        <strain evidence="2">A484AB</strain>
    </source>
</reference>
<protein>
    <submittedName>
        <fullName evidence="2">Uncharacterized protein</fullName>
    </submittedName>
</protein>
<comment type="caution">
    <text evidence="2">The sequence shown here is derived from an EMBL/GenBank/DDBJ whole genome shotgun (WGS) entry which is preliminary data.</text>
</comment>
<dbReference type="AlphaFoldDB" id="A0A6S7JTX4"/>
<proteinExistence type="predicted"/>
<name>A0A6S7JTX4_PARCT</name>
<sequence length="134" mass="15107">MSGISSVLDKGSILPVVRVCFRASNGRTRKCPHRQRRRYNSNSKGFCPITWSARQTRKIDLAVVGGERVEQPQSRRVTFSISSFNGAEEHRIEAHEIEKTVFKCPTFGSSVVEIILHTFETSTSRIKLVQSILS</sequence>
<dbReference type="EMBL" id="CACRXK020019371">
    <property type="protein sequence ID" value="CAB4033574.1"/>
    <property type="molecule type" value="Genomic_DNA"/>
</dbReference>
<accession>A0A6S7JTX4</accession>
<dbReference type="OrthoDB" id="8056668at2759"/>
<organism evidence="2 3">
    <name type="scientific">Paramuricea clavata</name>
    <name type="common">Red gorgonian</name>
    <name type="synonym">Violescent sea-whip</name>
    <dbReference type="NCBI Taxonomy" id="317549"/>
    <lineage>
        <taxon>Eukaryota</taxon>
        <taxon>Metazoa</taxon>
        <taxon>Cnidaria</taxon>
        <taxon>Anthozoa</taxon>
        <taxon>Octocorallia</taxon>
        <taxon>Malacalcyonacea</taxon>
        <taxon>Plexauridae</taxon>
        <taxon>Paramuricea</taxon>
    </lineage>
</organism>
<dbReference type="EMBL" id="CACRXK020013590">
    <property type="protein sequence ID" value="CAB4025409.1"/>
    <property type="molecule type" value="Genomic_DNA"/>
</dbReference>
<evidence type="ECO:0000313" key="3">
    <source>
        <dbReference type="Proteomes" id="UP001152795"/>
    </source>
</evidence>